<dbReference type="InterPro" id="IPR050097">
    <property type="entry name" value="Ferredoxin-NADP_redctase_2"/>
</dbReference>
<dbReference type="AlphaFoldDB" id="A0A1G2BPR2"/>
<keyword evidence="7" id="KW-0521">NADP</keyword>
<name>A0A1G2BPR2_9BACT</name>
<dbReference type="InterPro" id="IPR036188">
    <property type="entry name" value="FAD/NAD-bd_sf"/>
</dbReference>
<protein>
    <recommendedName>
        <fullName evidence="6">Thioredoxin reductase</fullName>
        <ecNumber evidence="6">1.8.1.9</ecNumber>
    </recommendedName>
</protein>
<keyword evidence="4" id="KW-1015">Disulfide bond</keyword>
<organism evidence="9 10">
    <name type="scientific">Candidatus Komeilibacteria bacterium RIFCSPLOWO2_02_FULL_48_11</name>
    <dbReference type="NCBI Taxonomy" id="1798553"/>
    <lineage>
        <taxon>Bacteria</taxon>
        <taxon>Candidatus Komeiliibacteriota</taxon>
    </lineage>
</organism>
<dbReference type="EMBL" id="MHKO01000053">
    <property type="protein sequence ID" value="OGY91088.1"/>
    <property type="molecule type" value="Genomic_DNA"/>
</dbReference>
<comment type="similarity">
    <text evidence="6">Belongs to the class-II pyridine nucleotide-disulfide oxidoreductase family.</text>
</comment>
<dbReference type="PRINTS" id="PR00368">
    <property type="entry name" value="FADPNR"/>
</dbReference>
<keyword evidence="3 6" id="KW-0560">Oxidoreductase</keyword>
<comment type="catalytic activity">
    <reaction evidence="6">
        <text>[thioredoxin]-dithiol + NADP(+) = [thioredoxin]-disulfide + NADPH + H(+)</text>
        <dbReference type="Rhea" id="RHEA:20345"/>
        <dbReference type="Rhea" id="RHEA-COMP:10698"/>
        <dbReference type="Rhea" id="RHEA-COMP:10700"/>
        <dbReference type="ChEBI" id="CHEBI:15378"/>
        <dbReference type="ChEBI" id="CHEBI:29950"/>
        <dbReference type="ChEBI" id="CHEBI:50058"/>
        <dbReference type="ChEBI" id="CHEBI:57783"/>
        <dbReference type="ChEBI" id="CHEBI:58349"/>
        <dbReference type="EC" id="1.8.1.9"/>
    </reaction>
</comment>
<dbReference type="Proteomes" id="UP000178109">
    <property type="component" value="Unassembled WGS sequence"/>
</dbReference>
<evidence type="ECO:0000256" key="2">
    <source>
        <dbReference type="ARBA" id="ARBA00022827"/>
    </source>
</evidence>
<evidence type="ECO:0000256" key="1">
    <source>
        <dbReference type="ARBA" id="ARBA00022630"/>
    </source>
</evidence>
<dbReference type="STRING" id="1798553.A3H70_04330"/>
<evidence type="ECO:0000256" key="7">
    <source>
        <dbReference type="RuleBase" id="RU003881"/>
    </source>
</evidence>
<dbReference type="GO" id="GO:0004791">
    <property type="term" value="F:thioredoxin-disulfide reductase (NADPH) activity"/>
    <property type="evidence" value="ECO:0007669"/>
    <property type="project" value="UniProtKB-UniRule"/>
</dbReference>
<evidence type="ECO:0000256" key="4">
    <source>
        <dbReference type="ARBA" id="ARBA00023157"/>
    </source>
</evidence>
<gene>
    <name evidence="9" type="ORF">A3H70_04330</name>
</gene>
<comment type="subunit">
    <text evidence="6">Homodimer.</text>
</comment>
<evidence type="ECO:0000259" key="8">
    <source>
        <dbReference type="Pfam" id="PF07992"/>
    </source>
</evidence>
<dbReference type="SUPFAM" id="SSF51905">
    <property type="entry name" value="FAD/NAD(P)-binding domain"/>
    <property type="match status" value="1"/>
</dbReference>
<sequence>MPEATKTINIIIIGSGPAGYTAGIYAGRAQLKPLLFTGEEPGGQLSWTTEVENYPGFPDGVQGPELMNKFRDQAEKFGAEIVDAKVEKVDFSARPFKIWSSGKEYQSRAVIIVTGASANWLGLENEKRLKGRGVSSCATCDGFFFRGKDVVVVGGGDVALEDAITLAKVAKSVKIIHRRDCLRASEFMQKRARENEKISFVWNSEVIDVLGDQKVAGVRVKNNQTSEETEIKCDGVFVAIGHHPNTEMFKGQIDLEDRFGYIVLHGGSRTSVEGVFAAGDVADFKYRQAVTAAGMGCMAALDAEKWLESQN</sequence>
<dbReference type="PROSITE" id="PS00573">
    <property type="entry name" value="PYRIDINE_REDOX_2"/>
    <property type="match status" value="1"/>
</dbReference>
<dbReference type="Gene3D" id="3.50.50.60">
    <property type="entry name" value="FAD/NAD(P)-binding domain"/>
    <property type="match status" value="2"/>
</dbReference>
<evidence type="ECO:0000256" key="5">
    <source>
        <dbReference type="ARBA" id="ARBA00023284"/>
    </source>
</evidence>
<keyword evidence="5 6" id="KW-0676">Redox-active center</keyword>
<dbReference type="PRINTS" id="PR00469">
    <property type="entry name" value="PNDRDTASEII"/>
</dbReference>
<evidence type="ECO:0000313" key="10">
    <source>
        <dbReference type="Proteomes" id="UP000178109"/>
    </source>
</evidence>
<comment type="caution">
    <text evidence="9">The sequence shown here is derived from an EMBL/GenBank/DDBJ whole genome shotgun (WGS) entry which is preliminary data.</text>
</comment>
<dbReference type="GO" id="GO:0005737">
    <property type="term" value="C:cytoplasm"/>
    <property type="evidence" value="ECO:0007669"/>
    <property type="project" value="InterPro"/>
</dbReference>
<reference evidence="9 10" key="1">
    <citation type="journal article" date="2016" name="Nat. Commun.">
        <title>Thousands of microbial genomes shed light on interconnected biogeochemical processes in an aquifer system.</title>
        <authorList>
            <person name="Anantharaman K."/>
            <person name="Brown C.T."/>
            <person name="Hug L.A."/>
            <person name="Sharon I."/>
            <person name="Castelle C.J."/>
            <person name="Probst A.J."/>
            <person name="Thomas B.C."/>
            <person name="Singh A."/>
            <person name="Wilkins M.J."/>
            <person name="Karaoz U."/>
            <person name="Brodie E.L."/>
            <person name="Williams K.H."/>
            <person name="Hubbard S.S."/>
            <person name="Banfield J.F."/>
        </authorList>
    </citation>
    <scope>NUCLEOTIDE SEQUENCE [LARGE SCALE GENOMIC DNA]</scope>
</reference>
<dbReference type="PANTHER" id="PTHR48105">
    <property type="entry name" value="THIOREDOXIN REDUCTASE 1-RELATED-RELATED"/>
    <property type="match status" value="1"/>
</dbReference>
<proteinExistence type="inferred from homology"/>
<dbReference type="InterPro" id="IPR023753">
    <property type="entry name" value="FAD/NAD-binding_dom"/>
</dbReference>
<dbReference type="EC" id="1.8.1.9" evidence="6"/>
<keyword evidence="2 6" id="KW-0274">FAD</keyword>
<evidence type="ECO:0000313" key="9">
    <source>
        <dbReference type="EMBL" id="OGY91088.1"/>
    </source>
</evidence>
<keyword evidence="1 6" id="KW-0285">Flavoprotein</keyword>
<dbReference type="InterPro" id="IPR005982">
    <property type="entry name" value="Thioredox_Rdtase"/>
</dbReference>
<evidence type="ECO:0000256" key="6">
    <source>
        <dbReference type="RuleBase" id="RU003880"/>
    </source>
</evidence>
<dbReference type="NCBIfam" id="TIGR01292">
    <property type="entry name" value="TRX_reduct"/>
    <property type="match status" value="1"/>
</dbReference>
<feature type="domain" description="FAD/NAD(P)-binding" evidence="8">
    <location>
        <begin position="9"/>
        <end position="296"/>
    </location>
</feature>
<comment type="cofactor">
    <cofactor evidence="7">
        <name>FAD</name>
        <dbReference type="ChEBI" id="CHEBI:57692"/>
    </cofactor>
    <text evidence="7">Binds 1 FAD per subunit.</text>
</comment>
<dbReference type="Pfam" id="PF07992">
    <property type="entry name" value="Pyr_redox_2"/>
    <property type="match status" value="1"/>
</dbReference>
<evidence type="ECO:0000256" key="3">
    <source>
        <dbReference type="ARBA" id="ARBA00023002"/>
    </source>
</evidence>
<dbReference type="GO" id="GO:0019430">
    <property type="term" value="P:removal of superoxide radicals"/>
    <property type="evidence" value="ECO:0007669"/>
    <property type="project" value="UniProtKB-UniRule"/>
</dbReference>
<accession>A0A1G2BPR2</accession>
<dbReference type="InterPro" id="IPR008255">
    <property type="entry name" value="Pyr_nucl-diS_OxRdtase_2_AS"/>
</dbReference>